<dbReference type="EMBL" id="AP018203">
    <property type="protein sequence ID" value="BAY53708.1"/>
    <property type="molecule type" value="Genomic_DNA"/>
</dbReference>
<dbReference type="Pfam" id="PF14233">
    <property type="entry name" value="DUF4335"/>
    <property type="match status" value="1"/>
</dbReference>
<reference evidence="2 3" key="1">
    <citation type="submission" date="2017-06" db="EMBL/GenBank/DDBJ databases">
        <title>Genome sequencing of cyanobaciteial culture collection at National Institute for Environmental Studies (NIES).</title>
        <authorList>
            <person name="Hirose Y."/>
            <person name="Shimura Y."/>
            <person name="Fujisawa T."/>
            <person name="Nakamura Y."/>
            <person name="Kawachi M."/>
        </authorList>
    </citation>
    <scope>NUCLEOTIDE SEQUENCE [LARGE SCALE GENOMIC DNA]</scope>
    <source>
        <strain evidence="2 3">NIES-2135</strain>
    </source>
</reference>
<feature type="region of interest" description="Disordered" evidence="1">
    <location>
        <begin position="366"/>
        <end position="396"/>
    </location>
</feature>
<feature type="region of interest" description="Disordered" evidence="1">
    <location>
        <begin position="212"/>
        <end position="239"/>
    </location>
</feature>
<feature type="compositionally biased region" description="Pro residues" evidence="1">
    <location>
        <begin position="219"/>
        <end position="233"/>
    </location>
</feature>
<gene>
    <name evidence="2" type="ORF">NIES2135_05190</name>
</gene>
<organism evidence="2 3">
    <name type="scientific">Leptolyngbya boryana NIES-2135</name>
    <dbReference type="NCBI Taxonomy" id="1973484"/>
    <lineage>
        <taxon>Bacteria</taxon>
        <taxon>Bacillati</taxon>
        <taxon>Cyanobacteriota</taxon>
        <taxon>Cyanophyceae</taxon>
        <taxon>Leptolyngbyales</taxon>
        <taxon>Leptolyngbyaceae</taxon>
        <taxon>Leptolyngbya group</taxon>
        <taxon>Leptolyngbya</taxon>
    </lineage>
</organism>
<evidence type="ECO:0000256" key="1">
    <source>
        <dbReference type="SAM" id="MobiDB-lite"/>
    </source>
</evidence>
<proteinExistence type="predicted"/>
<keyword evidence="3" id="KW-1185">Reference proteome</keyword>
<protein>
    <recommendedName>
        <fullName evidence="4">DUF4335 domain-containing protein</fullName>
    </recommendedName>
</protein>
<name>A0A1Z4JAL1_LEPBY</name>
<dbReference type="InterPro" id="IPR025569">
    <property type="entry name" value="DUF4335"/>
</dbReference>
<dbReference type="AlphaFoldDB" id="A0A1Z4JAL1"/>
<evidence type="ECO:0008006" key="4">
    <source>
        <dbReference type="Google" id="ProtNLM"/>
    </source>
</evidence>
<evidence type="ECO:0000313" key="2">
    <source>
        <dbReference type="EMBL" id="BAY53708.1"/>
    </source>
</evidence>
<evidence type="ECO:0000313" key="3">
    <source>
        <dbReference type="Proteomes" id="UP000217895"/>
    </source>
</evidence>
<accession>A0A1Z4JAL1</accession>
<dbReference type="Proteomes" id="UP000217895">
    <property type="component" value="Chromosome"/>
</dbReference>
<sequence length="505" mass="53732">MTNAMTLQRQYSLPNCTLILEGLSDPTATGQADIRPVMSLLINAECHLPGQETPLKGGREFFESLVTAVSLYAQEFLSGVHLPRHTYSDRPSFVTLERLDRSHHRLSVGKDPNNPASEERSADLTTVQLFDLVEAIDQFVADTQTLPFWSLNLSPVPKRYARSGEPLAKQVVPASIGVSGLALAAVAFFSLPTMRVKTPECLSPGAPDCPAAIAKNSPSPSPSPSISPSPTPSPTAAASPDLTQLETALNAAPAITDVAELKTLGDRVTEQIRGKWTTQSAVTEELAYRIGVARNGDIVGFKAETPVALEKARQQTPLLDLLYLPPGGSTPNSEPLAQYRVVFKPQGNLEVTPANAASAVPSATVAASPSPDAATVTASPSPTATVAASPSPTAAATPATELTDAETLENLQPKLYDAIDKSWQGRPPFDKDLVYRVRIKPDGTIVGFQPDNPPANEFVKSTPLPQLSKQIDPNAPAESAASFKVVFKPSGVLQINPWYGVVRKK</sequence>